<dbReference type="EMBL" id="QVFD01000001">
    <property type="protein sequence ID" value="RGC51288.1"/>
    <property type="molecule type" value="Genomic_DNA"/>
</dbReference>
<dbReference type="Proteomes" id="UP000260773">
    <property type="component" value="Unassembled WGS sequence"/>
</dbReference>
<sequence length="103" mass="11619">MCTAHNTMKKRNLATILCIMLIFATMFSFFFIIEEANHHCSGQDCPVCACIHQAERTLRSLDGGVFHQTVFMPFCAYLLLIPAFQSFCLPAVSLVSQKVRLND</sequence>
<accession>A0A3E2XRK5</accession>
<gene>
    <name evidence="2" type="ORF">DW070_11705</name>
    <name evidence="3" type="ORF">DW747_01995</name>
</gene>
<feature type="transmembrane region" description="Helical" evidence="1">
    <location>
        <begin position="70"/>
        <end position="95"/>
    </location>
</feature>
<evidence type="ECO:0000313" key="2">
    <source>
        <dbReference type="EMBL" id="RGB78276.1"/>
    </source>
</evidence>
<comment type="caution">
    <text evidence="3">The sequence shown here is derived from an EMBL/GenBank/DDBJ whole genome shotgun (WGS) entry which is preliminary data.</text>
</comment>
<proteinExistence type="predicted"/>
<dbReference type="AlphaFoldDB" id="A0A3E2XRK5"/>
<evidence type="ECO:0000313" key="3">
    <source>
        <dbReference type="EMBL" id="RGC51288.1"/>
    </source>
</evidence>
<keyword evidence="1" id="KW-0812">Transmembrane</keyword>
<dbReference type="RefSeq" id="WP_015515184.1">
    <property type="nucleotide sequence ID" value="NZ_JAQCWV010000012.1"/>
</dbReference>
<dbReference type="Proteomes" id="UP000261231">
    <property type="component" value="Unassembled WGS sequence"/>
</dbReference>
<keyword evidence="5" id="KW-1185">Reference proteome</keyword>
<name>A0A3E2XRK5_9FIRM</name>
<dbReference type="EMBL" id="QVEP01000031">
    <property type="protein sequence ID" value="RGB78276.1"/>
    <property type="molecule type" value="Genomic_DNA"/>
</dbReference>
<evidence type="ECO:0000256" key="1">
    <source>
        <dbReference type="SAM" id="Phobius"/>
    </source>
</evidence>
<keyword evidence="1" id="KW-1133">Transmembrane helix</keyword>
<reference evidence="4 5" key="1">
    <citation type="submission" date="2018-08" db="EMBL/GenBank/DDBJ databases">
        <title>A genome reference for cultivated species of the human gut microbiota.</title>
        <authorList>
            <person name="Zou Y."/>
            <person name="Xue W."/>
            <person name="Luo G."/>
        </authorList>
    </citation>
    <scope>NUCLEOTIDE SEQUENCE [LARGE SCALE GENOMIC DNA]</scope>
    <source>
        <strain evidence="2 4">AF45-17</strain>
        <strain evidence="3 5">AM28-39</strain>
    </source>
</reference>
<keyword evidence="1" id="KW-0472">Membrane</keyword>
<protein>
    <submittedName>
        <fullName evidence="3">Uncharacterized protein</fullName>
    </submittedName>
</protein>
<feature type="transmembrane region" description="Helical" evidence="1">
    <location>
        <begin position="12"/>
        <end position="33"/>
    </location>
</feature>
<organism evidence="3 5">
    <name type="scientific">Coprococcus catus</name>
    <dbReference type="NCBI Taxonomy" id="116085"/>
    <lineage>
        <taxon>Bacteria</taxon>
        <taxon>Bacillati</taxon>
        <taxon>Bacillota</taxon>
        <taxon>Clostridia</taxon>
        <taxon>Lachnospirales</taxon>
        <taxon>Lachnospiraceae</taxon>
        <taxon>Coprococcus</taxon>
    </lineage>
</organism>
<dbReference type="OrthoDB" id="1863318at2"/>
<evidence type="ECO:0000313" key="5">
    <source>
        <dbReference type="Proteomes" id="UP000261231"/>
    </source>
</evidence>
<evidence type="ECO:0000313" key="4">
    <source>
        <dbReference type="Proteomes" id="UP000260773"/>
    </source>
</evidence>